<dbReference type="SUPFAM" id="SSF48613">
    <property type="entry name" value="Heme oxygenase-like"/>
    <property type="match status" value="1"/>
</dbReference>
<dbReference type="InterPro" id="IPR014710">
    <property type="entry name" value="RmlC-like_jellyroll"/>
</dbReference>
<accession>A0A7D5D5C8</accession>
<sequence length="459" mass="51717">MLGITRTSTAAIDTLPAEDFQALRGFSAAPAFAQPRSFYTANPYQRPLRPQDVTETLLRTQLTSADLATPEHLLAQRLLLNIYEQDLVFLPKPPAKLDMKAFKGFYEPAHMALGKQVRPRLEQCTYGWLKEEVHINGAWCEESFIAHTDKVLDDVAKAPSRLHQVLTGSHDPRRAARFFLIQCAGDFLSEASAMARNVLGNAGAHTSELFKILIDEYGYGIDKKKHSSIFEGLLEQAGLSSQVHHYWQFYTASSLSLTNYFHYISANHGEFFRYIGAMYYTEASLALTTGHQSRAIRDIFGDEVSTEYFDEHQHIDVHHGRMALQRLIIPMIRQYGKQVIPDIIRGFEEFRLLQDQADEELYAHIKWHDELDAHRARAAMLHASKPADARFTEAQGEVSVLHTHAGNELFWVEEGELDFVVTPQLSVKLSAGEGIIIPKGMLHGTQVTSPSCTYTVTAL</sequence>
<dbReference type="InterPro" id="IPR016084">
    <property type="entry name" value="Haem_Oase-like_multi-hlx"/>
</dbReference>
<dbReference type="Gene3D" id="1.20.910.10">
    <property type="entry name" value="Heme oxygenase-like"/>
    <property type="match status" value="1"/>
</dbReference>
<dbReference type="InterPro" id="IPR013096">
    <property type="entry name" value="Cupin_2"/>
</dbReference>
<dbReference type="Proteomes" id="UP000509568">
    <property type="component" value="Chromosome"/>
</dbReference>
<gene>
    <name evidence="2" type="ORF">HWQ56_06500</name>
</gene>
<dbReference type="SMART" id="SM01236">
    <property type="entry name" value="Haem_oxygenase_2"/>
    <property type="match status" value="1"/>
</dbReference>
<feature type="domain" description="Cupin type-2" evidence="1">
    <location>
        <begin position="392"/>
        <end position="449"/>
    </location>
</feature>
<name>A0A7D5D5C8_9PSED</name>
<proteinExistence type="predicted"/>
<reference evidence="2 3" key="1">
    <citation type="submission" date="2020-06" db="EMBL/GenBank/DDBJ databases">
        <title>Pseudomonas eucalypticola sp. nov., an endophyte of Eucalyptus dunnii leaves with biocontrol ability of eucalyptus leaf blight.</title>
        <authorList>
            <person name="Liu Y."/>
            <person name="Song Z."/>
            <person name="Zeng H."/>
            <person name="Lu M."/>
            <person name="Wang X."/>
            <person name="Lian X."/>
            <person name="Zhang Q."/>
        </authorList>
    </citation>
    <scope>NUCLEOTIDE SEQUENCE [LARGE SCALE GENOMIC DNA]</scope>
    <source>
        <strain evidence="2 3">NP-1</strain>
    </source>
</reference>
<evidence type="ECO:0000259" key="1">
    <source>
        <dbReference type="Pfam" id="PF07883"/>
    </source>
</evidence>
<dbReference type="KEGG" id="pez:HWQ56_06500"/>
<protein>
    <submittedName>
        <fullName evidence="2">Iron-containing redox enzyme family protein</fullName>
    </submittedName>
</protein>
<dbReference type="Pfam" id="PF14518">
    <property type="entry name" value="Haem_oxygenas_2"/>
    <property type="match status" value="1"/>
</dbReference>
<dbReference type="SUPFAM" id="SSF51182">
    <property type="entry name" value="RmlC-like cupins"/>
    <property type="match status" value="1"/>
</dbReference>
<organism evidence="2 3">
    <name type="scientific">Pseudomonas eucalypticola</name>
    <dbReference type="NCBI Taxonomy" id="2599595"/>
    <lineage>
        <taxon>Bacteria</taxon>
        <taxon>Pseudomonadati</taxon>
        <taxon>Pseudomonadota</taxon>
        <taxon>Gammaproteobacteria</taxon>
        <taxon>Pseudomonadales</taxon>
        <taxon>Pseudomonadaceae</taxon>
        <taxon>Pseudomonas</taxon>
    </lineage>
</organism>
<dbReference type="RefSeq" id="WP_176570061.1">
    <property type="nucleotide sequence ID" value="NZ_CP056030.1"/>
</dbReference>
<dbReference type="Pfam" id="PF07883">
    <property type="entry name" value="Cupin_2"/>
    <property type="match status" value="1"/>
</dbReference>
<dbReference type="InterPro" id="IPR011051">
    <property type="entry name" value="RmlC_Cupin_sf"/>
</dbReference>
<dbReference type="Gene3D" id="2.60.120.10">
    <property type="entry name" value="Jelly Rolls"/>
    <property type="match status" value="1"/>
</dbReference>
<keyword evidence="3" id="KW-1185">Reference proteome</keyword>
<evidence type="ECO:0000313" key="2">
    <source>
        <dbReference type="EMBL" id="QKZ03457.1"/>
    </source>
</evidence>
<dbReference type="EMBL" id="CP056030">
    <property type="protein sequence ID" value="QKZ03457.1"/>
    <property type="molecule type" value="Genomic_DNA"/>
</dbReference>
<evidence type="ECO:0000313" key="3">
    <source>
        <dbReference type="Proteomes" id="UP000509568"/>
    </source>
</evidence>
<dbReference type="AlphaFoldDB" id="A0A7D5D5C8"/>